<proteinExistence type="predicted"/>
<name>X6M9A1_RETFI</name>
<evidence type="ECO:0000313" key="2">
    <source>
        <dbReference type="Proteomes" id="UP000023152"/>
    </source>
</evidence>
<sequence>MALPTLHPWLENFFIFSIAAESVEEEQFPYFRMFFLRKGGTEKSVETSMHKIIQKSTRRPLCANFKIVQRNILLTIQSFLKKRHNKPTSLLVCKSSKKVIFVEKKYIKINTKKHKSLSTLRHCVIDLTILSANIAPSFDDMKLSVYDLEFVHALPVRCNISQAVPFAESKSVQQLFKKYRLGFYITRPPNANKTSDNATSYLFESTNNCLFGMDDDYAPKHTIDVTNSFKRQQAKTMEDLYHRLGLEYLQLPPFSTENATASCQPQQHETQNIDQVETVASLLLTNPTNTGHCNVDSPLTIDTIVNSKADADK</sequence>
<accession>X6M9A1</accession>
<reference evidence="1 2" key="1">
    <citation type="journal article" date="2013" name="Curr. Biol.">
        <title>The Genome of the Foraminiferan Reticulomyxa filosa.</title>
        <authorList>
            <person name="Glockner G."/>
            <person name="Hulsmann N."/>
            <person name="Schleicher M."/>
            <person name="Noegel A.A."/>
            <person name="Eichinger L."/>
            <person name="Gallinger C."/>
            <person name="Pawlowski J."/>
            <person name="Sierra R."/>
            <person name="Euteneuer U."/>
            <person name="Pillet L."/>
            <person name="Moustafa A."/>
            <person name="Platzer M."/>
            <person name="Groth M."/>
            <person name="Szafranski K."/>
            <person name="Schliwa M."/>
        </authorList>
    </citation>
    <scope>NUCLEOTIDE SEQUENCE [LARGE SCALE GENOMIC DNA]</scope>
</reference>
<dbReference type="AlphaFoldDB" id="X6M9A1"/>
<keyword evidence="2" id="KW-1185">Reference proteome</keyword>
<comment type="caution">
    <text evidence="1">The sequence shown here is derived from an EMBL/GenBank/DDBJ whole genome shotgun (WGS) entry which is preliminary data.</text>
</comment>
<gene>
    <name evidence="1" type="ORF">RFI_26930</name>
</gene>
<protein>
    <submittedName>
        <fullName evidence="1">Uncharacterized protein</fullName>
    </submittedName>
</protein>
<organism evidence="1 2">
    <name type="scientific">Reticulomyxa filosa</name>
    <dbReference type="NCBI Taxonomy" id="46433"/>
    <lineage>
        <taxon>Eukaryota</taxon>
        <taxon>Sar</taxon>
        <taxon>Rhizaria</taxon>
        <taxon>Retaria</taxon>
        <taxon>Foraminifera</taxon>
        <taxon>Monothalamids</taxon>
        <taxon>Reticulomyxidae</taxon>
        <taxon>Reticulomyxa</taxon>
    </lineage>
</organism>
<dbReference type="EMBL" id="ASPP01023466">
    <property type="protein sequence ID" value="ETO10449.1"/>
    <property type="molecule type" value="Genomic_DNA"/>
</dbReference>
<dbReference type="Proteomes" id="UP000023152">
    <property type="component" value="Unassembled WGS sequence"/>
</dbReference>
<evidence type="ECO:0000313" key="1">
    <source>
        <dbReference type="EMBL" id="ETO10449.1"/>
    </source>
</evidence>